<dbReference type="Gene3D" id="3.40.50.1820">
    <property type="entry name" value="alpha/beta hydrolase"/>
    <property type="match status" value="1"/>
</dbReference>
<gene>
    <name evidence="3" type="ORF">D0869_00968</name>
</gene>
<sequence length="493" mass="52561">MPSFVPFLAIAGSLIKAGFSVPTTTSTSDPGLDERGLLDGITGTVDDIVGDLTDGNLIGVVGDALDSLQDIGQDASSVGGLGGVVSQLTSIRPTATPSSQEQAMSQVSAVFQASPTPNNIFAAAGRLVADGLKGDDAESLLDFIEGGLTGENSENNDNPRNPPNSIYPKAQQDDAPYDLSEDELRGVIYIPPNFQYGREGAPQPVILVPGTGDTGFTTFQGNLIPLLQGSTVGDPVWLNIPGYLLNDIQTNAEYVAYAINYISGISNGRNVAVAGWSQGNICTQWAFKYWPSTIEKVTDHVAFSPDYHGTVLADFISLGEPLPPSLLQQQYNSQFIQTLRRDGGDSAYVPTTTIYSGFFDEIVQPQSGTEASAFLLDARNVGASNNEVQKVCAGQLAGSFFTHEGILYNSLGYYLLIDALTHDGPGDSQRLDLETVCSYYLTPGLDLGDFLVTENSLLVAALSIGTYPNPVVDEPRIKSKFTPLHYLHAKQRS</sequence>
<feature type="compositionally biased region" description="Polar residues" evidence="1">
    <location>
        <begin position="150"/>
        <end position="159"/>
    </location>
</feature>
<dbReference type="PANTHER" id="PTHR37574:SF1">
    <property type="entry name" value="LIPASE B"/>
    <property type="match status" value="1"/>
</dbReference>
<dbReference type="Proteomes" id="UP000281245">
    <property type="component" value="Unassembled WGS sequence"/>
</dbReference>
<keyword evidence="2" id="KW-0732">Signal</keyword>
<dbReference type="SUPFAM" id="SSF53474">
    <property type="entry name" value="alpha/beta-Hydrolases"/>
    <property type="match status" value="1"/>
</dbReference>
<feature type="signal peptide" evidence="2">
    <location>
        <begin position="1"/>
        <end position="20"/>
    </location>
</feature>
<comment type="caution">
    <text evidence="3">The sequence shown here is derived from an EMBL/GenBank/DDBJ whole genome shotgun (WGS) entry which is preliminary data.</text>
</comment>
<dbReference type="EMBL" id="QWIJ01000034">
    <property type="protein sequence ID" value="RMX89306.1"/>
    <property type="molecule type" value="Genomic_DNA"/>
</dbReference>
<name>A0A3M6XFC3_HORWE</name>
<dbReference type="InterPro" id="IPR029058">
    <property type="entry name" value="AB_hydrolase_fold"/>
</dbReference>
<protein>
    <recommendedName>
        <fullName evidence="5">AB hydrolase-1 domain-containing protein</fullName>
    </recommendedName>
</protein>
<feature type="region of interest" description="Disordered" evidence="1">
    <location>
        <begin position="147"/>
        <end position="172"/>
    </location>
</feature>
<evidence type="ECO:0000256" key="2">
    <source>
        <dbReference type="SAM" id="SignalP"/>
    </source>
</evidence>
<feature type="chain" id="PRO_5018259190" description="AB hydrolase-1 domain-containing protein" evidence="2">
    <location>
        <begin position="21"/>
        <end position="493"/>
    </location>
</feature>
<evidence type="ECO:0008006" key="5">
    <source>
        <dbReference type="Google" id="ProtNLM"/>
    </source>
</evidence>
<evidence type="ECO:0000313" key="3">
    <source>
        <dbReference type="EMBL" id="RMX89306.1"/>
    </source>
</evidence>
<evidence type="ECO:0000313" key="4">
    <source>
        <dbReference type="Proteomes" id="UP000281245"/>
    </source>
</evidence>
<evidence type="ECO:0000256" key="1">
    <source>
        <dbReference type="SAM" id="MobiDB-lite"/>
    </source>
</evidence>
<dbReference type="AlphaFoldDB" id="A0A3M6XFC3"/>
<dbReference type="PANTHER" id="PTHR37574">
    <property type="entry name" value="LIPASE B"/>
    <property type="match status" value="1"/>
</dbReference>
<accession>A0A3M6XFC3</accession>
<dbReference type="InterPro" id="IPR053228">
    <property type="entry name" value="Stereospecific_Lipase"/>
</dbReference>
<proteinExistence type="predicted"/>
<dbReference type="OrthoDB" id="4605274at2759"/>
<organism evidence="3 4">
    <name type="scientific">Hortaea werneckii</name>
    <name type="common">Black yeast</name>
    <name type="synonym">Cladosporium werneckii</name>
    <dbReference type="NCBI Taxonomy" id="91943"/>
    <lineage>
        <taxon>Eukaryota</taxon>
        <taxon>Fungi</taxon>
        <taxon>Dikarya</taxon>
        <taxon>Ascomycota</taxon>
        <taxon>Pezizomycotina</taxon>
        <taxon>Dothideomycetes</taxon>
        <taxon>Dothideomycetidae</taxon>
        <taxon>Mycosphaerellales</taxon>
        <taxon>Teratosphaeriaceae</taxon>
        <taxon>Hortaea</taxon>
    </lineage>
</organism>
<reference evidence="3 4" key="1">
    <citation type="journal article" date="2018" name="BMC Genomics">
        <title>Genomic evidence for intraspecific hybridization in a clonal and extremely halotolerant yeast.</title>
        <authorList>
            <person name="Gostincar C."/>
            <person name="Stajich J.E."/>
            <person name="Zupancic J."/>
            <person name="Zalar P."/>
            <person name="Gunde-Cimerman N."/>
        </authorList>
    </citation>
    <scope>NUCLEOTIDE SEQUENCE [LARGE SCALE GENOMIC DNA]</scope>
    <source>
        <strain evidence="3 4">EXF-6656</strain>
    </source>
</reference>